<feature type="transmembrane region" description="Helical" evidence="7">
    <location>
        <begin position="28"/>
        <end position="45"/>
    </location>
</feature>
<comment type="subcellular location">
    <subcellularLocation>
        <location evidence="1">Cell membrane</location>
        <topology evidence="1">Multi-pass membrane protein</topology>
    </subcellularLocation>
</comment>
<dbReference type="PANTHER" id="PTHR34584">
    <property type="entry name" value="NA(+)/H(+) ANTIPORTER SUBUNIT E1"/>
    <property type="match status" value="1"/>
</dbReference>
<dbReference type="AlphaFoldDB" id="A0A7X0LJ57"/>
<evidence type="ECO:0000313" key="8">
    <source>
        <dbReference type="EMBL" id="MBB6428444.1"/>
    </source>
</evidence>
<dbReference type="PANTHER" id="PTHR34584:SF1">
    <property type="entry name" value="NA(+)_H(+) ANTIPORTER SUBUNIT E1"/>
    <property type="match status" value="1"/>
</dbReference>
<gene>
    <name evidence="8" type="ORF">HNQ40_000250</name>
</gene>
<keyword evidence="5 7" id="KW-1133">Transmembrane helix</keyword>
<evidence type="ECO:0000256" key="1">
    <source>
        <dbReference type="ARBA" id="ARBA00004651"/>
    </source>
</evidence>
<reference evidence="8 9" key="1">
    <citation type="submission" date="2020-08" db="EMBL/GenBank/DDBJ databases">
        <title>Genomic Encyclopedia of Type Strains, Phase IV (KMG-IV): sequencing the most valuable type-strain genomes for metagenomic binning, comparative biology and taxonomic classification.</title>
        <authorList>
            <person name="Goeker M."/>
        </authorList>
    </citation>
    <scope>NUCLEOTIDE SEQUENCE [LARGE SCALE GENOMIC DNA]</scope>
    <source>
        <strain evidence="8 9">DSM 103725</strain>
    </source>
</reference>
<keyword evidence="9" id="KW-1185">Reference proteome</keyword>
<dbReference type="RefSeq" id="WP_184675586.1">
    <property type="nucleotide sequence ID" value="NZ_JACHGY010000001.1"/>
</dbReference>
<comment type="caution">
    <text evidence="8">The sequence shown here is derived from an EMBL/GenBank/DDBJ whole genome shotgun (WGS) entry which is preliminary data.</text>
</comment>
<dbReference type="GO" id="GO:0005886">
    <property type="term" value="C:plasma membrane"/>
    <property type="evidence" value="ECO:0007669"/>
    <property type="project" value="UniProtKB-SubCell"/>
</dbReference>
<keyword evidence="3" id="KW-1003">Cell membrane</keyword>
<keyword evidence="4 7" id="KW-0812">Transmembrane</keyword>
<name>A0A7X0LJ57_9BACT</name>
<keyword evidence="6 7" id="KW-0472">Membrane</keyword>
<sequence length="157" mass="17383">MILFLTNLLLALAWMAMAGSAGWASFLMGFAVSYAVIAWLGSLIGQTGYTRKLPQAIGFVFFILWQLILSNLRVAYDVITPAANRSPAVIGVPLDVTTDAQITLLANLITLTPGTLSLDLSEDRKTLYIHAMFAEDREAFCREIKDGFERRVLELLR</sequence>
<evidence type="ECO:0000256" key="5">
    <source>
        <dbReference type="ARBA" id="ARBA00022989"/>
    </source>
</evidence>
<evidence type="ECO:0000313" key="9">
    <source>
        <dbReference type="Proteomes" id="UP000541810"/>
    </source>
</evidence>
<dbReference type="GO" id="GO:0008324">
    <property type="term" value="F:monoatomic cation transmembrane transporter activity"/>
    <property type="evidence" value="ECO:0007669"/>
    <property type="project" value="InterPro"/>
</dbReference>
<dbReference type="PIRSF" id="PIRSF019239">
    <property type="entry name" value="MrpE"/>
    <property type="match status" value="1"/>
</dbReference>
<proteinExistence type="inferred from homology"/>
<comment type="similarity">
    <text evidence="2">Belongs to the CPA3 antiporters (TC 2.A.63) subunit E family.</text>
</comment>
<evidence type="ECO:0000256" key="7">
    <source>
        <dbReference type="SAM" id="Phobius"/>
    </source>
</evidence>
<protein>
    <submittedName>
        <fullName evidence="8">Multicomponent Na+:H+ antiporter subunit E</fullName>
    </submittedName>
</protein>
<feature type="transmembrane region" description="Helical" evidence="7">
    <location>
        <begin position="57"/>
        <end position="76"/>
    </location>
</feature>
<evidence type="ECO:0000256" key="2">
    <source>
        <dbReference type="ARBA" id="ARBA00006228"/>
    </source>
</evidence>
<accession>A0A7X0LJ57</accession>
<evidence type="ECO:0000256" key="4">
    <source>
        <dbReference type="ARBA" id="ARBA00022692"/>
    </source>
</evidence>
<dbReference type="InterPro" id="IPR002758">
    <property type="entry name" value="Cation_antiport_E"/>
</dbReference>
<dbReference type="Pfam" id="PF01899">
    <property type="entry name" value="MNHE"/>
    <property type="match status" value="1"/>
</dbReference>
<evidence type="ECO:0000256" key="3">
    <source>
        <dbReference type="ARBA" id="ARBA00022475"/>
    </source>
</evidence>
<organism evidence="8 9">
    <name type="scientific">Algisphaera agarilytica</name>
    <dbReference type="NCBI Taxonomy" id="1385975"/>
    <lineage>
        <taxon>Bacteria</taxon>
        <taxon>Pseudomonadati</taxon>
        <taxon>Planctomycetota</taxon>
        <taxon>Phycisphaerae</taxon>
        <taxon>Phycisphaerales</taxon>
        <taxon>Phycisphaeraceae</taxon>
        <taxon>Algisphaera</taxon>
    </lineage>
</organism>
<dbReference type="EMBL" id="JACHGY010000001">
    <property type="protein sequence ID" value="MBB6428444.1"/>
    <property type="molecule type" value="Genomic_DNA"/>
</dbReference>
<dbReference type="Proteomes" id="UP000541810">
    <property type="component" value="Unassembled WGS sequence"/>
</dbReference>
<evidence type="ECO:0000256" key="6">
    <source>
        <dbReference type="ARBA" id="ARBA00023136"/>
    </source>
</evidence>